<reference evidence="6" key="2">
    <citation type="submission" date="2025-08" db="UniProtKB">
        <authorList>
            <consortium name="Ensembl"/>
        </authorList>
    </citation>
    <scope>IDENTIFICATION</scope>
</reference>
<evidence type="ECO:0000313" key="7">
    <source>
        <dbReference type="Proteomes" id="UP000007635"/>
    </source>
</evidence>
<sequence>MKTKLNLWHVFQGVPSLYVDQQEISAFDRGSVTIRCYYKNPSKKKWCKLNGMCVTDGRGSIDGTTVTINASVSNVFSVTMSGLRAESSGWYFCLNGEFEMPVRVTVHELPATTATTIIPHTPIFTETSPTTTQHSSPCTSAKPHTAHPTNSTLNGTLGDSLQEHTSSTKVMIITTTLFLLLLVFLMACFGWRTVMKKCNKTKPEHSDGTVGSQIGSNPDAHYSTIADTQHAAAQQQRNIPEESLTYSTIVMKDGMQQMTEPVEGSVTYSTVVIKDGVRQMTEPVEGSVIYSTLQIQRM</sequence>
<evidence type="ECO:0000256" key="2">
    <source>
        <dbReference type="ARBA" id="ARBA00022692"/>
    </source>
</evidence>
<evidence type="ECO:0000256" key="4">
    <source>
        <dbReference type="SAM" id="MobiDB-lite"/>
    </source>
</evidence>
<evidence type="ECO:0000313" key="6">
    <source>
        <dbReference type="Ensembl" id="ENSGACP00000066220.1"/>
    </source>
</evidence>
<organism evidence="6 7">
    <name type="scientific">Gasterosteus aculeatus aculeatus</name>
    <name type="common">three-spined stickleback</name>
    <dbReference type="NCBI Taxonomy" id="481459"/>
    <lineage>
        <taxon>Eukaryota</taxon>
        <taxon>Metazoa</taxon>
        <taxon>Chordata</taxon>
        <taxon>Craniata</taxon>
        <taxon>Vertebrata</taxon>
        <taxon>Euteleostomi</taxon>
        <taxon>Actinopterygii</taxon>
        <taxon>Neopterygii</taxon>
        <taxon>Teleostei</taxon>
        <taxon>Neoteleostei</taxon>
        <taxon>Acanthomorphata</taxon>
        <taxon>Eupercaria</taxon>
        <taxon>Perciformes</taxon>
        <taxon>Cottioidei</taxon>
        <taxon>Gasterosteales</taxon>
        <taxon>Gasterosteidae</taxon>
        <taxon>Gasterosteus</taxon>
    </lineage>
</organism>
<dbReference type="InterPro" id="IPR050671">
    <property type="entry name" value="CD300_family_receptors"/>
</dbReference>
<dbReference type="GO" id="GO:0004888">
    <property type="term" value="F:transmembrane signaling receptor activity"/>
    <property type="evidence" value="ECO:0007669"/>
    <property type="project" value="TreeGrafter"/>
</dbReference>
<dbReference type="GO" id="GO:0005886">
    <property type="term" value="C:plasma membrane"/>
    <property type="evidence" value="ECO:0007669"/>
    <property type="project" value="TreeGrafter"/>
</dbReference>
<dbReference type="Gene3D" id="2.60.40.10">
    <property type="entry name" value="Immunoglobulins"/>
    <property type="match status" value="1"/>
</dbReference>
<feature type="compositionally biased region" description="Polar residues" evidence="4">
    <location>
        <begin position="147"/>
        <end position="160"/>
    </location>
</feature>
<keyword evidence="5" id="KW-1133">Transmembrane helix</keyword>
<dbReference type="Ensembl" id="ENSGACT00000088269.1">
    <property type="protein sequence ID" value="ENSGACP00000066220.1"/>
    <property type="gene ID" value="ENSGACG00000031234.1"/>
</dbReference>
<dbReference type="SUPFAM" id="SSF48726">
    <property type="entry name" value="Immunoglobulin"/>
    <property type="match status" value="1"/>
</dbReference>
<dbReference type="Proteomes" id="UP000007635">
    <property type="component" value="Chromosome VI"/>
</dbReference>
<feature type="region of interest" description="Disordered" evidence="4">
    <location>
        <begin position="200"/>
        <end position="220"/>
    </location>
</feature>
<reference evidence="6" key="3">
    <citation type="submission" date="2025-09" db="UniProtKB">
        <authorList>
            <consortium name="Ensembl"/>
        </authorList>
    </citation>
    <scope>IDENTIFICATION</scope>
</reference>
<dbReference type="PANTHER" id="PTHR11860">
    <property type="entry name" value="POLYMERIC-IMMUNOGLOBULIN RECEPTOR"/>
    <property type="match status" value="1"/>
</dbReference>
<dbReference type="InterPro" id="IPR036179">
    <property type="entry name" value="Ig-like_dom_sf"/>
</dbReference>
<keyword evidence="2 5" id="KW-0812">Transmembrane</keyword>
<protein>
    <recommendedName>
        <fullName evidence="8">Immunoglobulin subtype domain-containing protein</fullName>
    </recommendedName>
</protein>
<proteinExistence type="predicted"/>
<name>A0AAQ4RT97_GASAC</name>
<dbReference type="GeneTree" id="ENSGT00940000169918"/>
<dbReference type="PANTHER" id="PTHR11860:SF87">
    <property type="entry name" value="CMRF35-LIKE MOLECULE 8"/>
    <property type="match status" value="1"/>
</dbReference>
<keyword evidence="3 5" id="KW-0472">Membrane</keyword>
<keyword evidence="7" id="KW-1185">Reference proteome</keyword>
<dbReference type="AlphaFoldDB" id="A0AAQ4RT97"/>
<reference evidence="6 7" key="1">
    <citation type="journal article" date="2021" name="G3 (Bethesda)">
        <title>Improved contiguity of the threespine stickleback genome using long-read sequencing.</title>
        <authorList>
            <person name="Nath S."/>
            <person name="Shaw D.E."/>
            <person name="White M.A."/>
        </authorList>
    </citation>
    <scope>NUCLEOTIDE SEQUENCE [LARGE SCALE GENOMIC DNA]</scope>
    <source>
        <strain evidence="6 7">Lake Benthic</strain>
    </source>
</reference>
<evidence type="ECO:0000256" key="3">
    <source>
        <dbReference type="ARBA" id="ARBA00023136"/>
    </source>
</evidence>
<comment type="subcellular location">
    <subcellularLocation>
        <location evidence="1">Membrane</location>
    </subcellularLocation>
</comment>
<evidence type="ECO:0008006" key="8">
    <source>
        <dbReference type="Google" id="ProtNLM"/>
    </source>
</evidence>
<feature type="region of interest" description="Disordered" evidence="4">
    <location>
        <begin position="127"/>
        <end position="160"/>
    </location>
</feature>
<dbReference type="InterPro" id="IPR013783">
    <property type="entry name" value="Ig-like_fold"/>
</dbReference>
<feature type="transmembrane region" description="Helical" evidence="5">
    <location>
        <begin position="170"/>
        <end position="191"/>
    </location>
</feature>
<evidence type="ECO:0000256" key="5">
    <source>
        <dbReference type="SAM" id="Phobius"/>
    </source>
</evidence>
<accession>A0AAQ4RT97</accession>
<evidence type="ECO:0000256" key="1">
    <source>
        <dbReference type="ARBA" id="ARBA00004370"/>
    </source>
</evidence>